<sequence>MEPYSSERDHFRSEQESELLLNFDVLMAIQSFLETVGDVNRMMLTCSILYVAGVKHLLKFTVRPTSARTLRSFCRFALVDFPQRLAFLRSLDLASLPYIGVTAHSTLDMLVKVFTMTGIRNLRWSDCDELGVTTIARMQSPLVSLNVDFYANQERFDPAPILTGVASTLETLELFYMEFEPCDIQLPRLRNLVLHDSFELPMAVLISMFPNLATLNFRNHSSSEEILGPWMEEIRQRNLLEQTITCWSKLELVQCTEVATIYSLGLTCNVRELDTTLSSFEDADKLLEILLDVRPYRLVLDMVHKKTEFACTLLEHAPYVKVLALTITIHPQAPTRSIIRRLLRILKGSTIVALELNIVGHPSYCKRMPELLQPEIEPWVRLVAKHIPSLYYVSSIIGGQYASAWMISRPVHGDIYLRGYTADIPKKSRWTPGLASRRGGVV</sequence>
<dbReference type="SUPFAM" id="SSF52047">
    <property type="entry name" value="RNI-like"/>
    <property type="match status" value="1"/>
</dbReference>
<evidence type="ECO:0000313" key="2">
    <source>
        <dbReference type="Proteomes" id="UP000250043"/>
    </source>
</evidence>
<gene>
    <name evidence="1" type="ORF">OBBRIDRAFT_826328</name>
</gene>
<dbReference type="AlphaFoldDB" id="A0A8E2ASF9"/>
<accession>A0A8E2ASF9</accession>
<reference evidence="1 2" key="1">
    <citation type="submission" date="2016-07" db="EMBL/GenBank/DDBJ databases">
        <title>Draft genome of the white-rot fungus Obba rivulosa 3A-2.</title>
        <authorList>
            <consortium name="DOE Joint Genome Institute"/>
            <person name="Miettinen O."/>
            <person name="Riley R."/>
            <person name="Acob R."/>
            <person name="Barry K."/>
            <person name="Cullen D."/>
            <person name="De Vries R."/>
            <person name="Hainaut M."/>
            <person name="Hatakka A."/>
            <person name="Henrissat B."/>
            <person name="Hilden K."/>
            <person name="Kuo R."/>
            <person name="Labutti K."/>
            <person name="Lipzen A."/>
            <person name="Makela M.R."/>
            <person name="Sandor L."/>
            <person name="Spatafora J.W."/>
            <person name="Grigoriev I.V."/>
            <person name="Hibbett D.S."/>
        </authorList>
    </citation>
    <scope>NUCLEOTIDE SEQUENCE [LARGE SCALE GENOMIC DNA]</scope>
    <source>
        <strain evidence="1 2">3A-2</strain>
    </source>
</reference>
<name>A0A8E2ASF9_9APHY</name>
<dbReference type="EMBL" id="KV722419">
    <property type="protein sequence ID" value="OCH89766.1"/>
    <property type="molecule type" value="Genomic_DNA"/>
</dbReference>
<evidence type="ECO:0000313" key="1">
    <source>
        <dbReference type="EMBL" id="OCH89766.1"/>
    </source>
</evidence>
<dbReference type="Gene3D" id="3.80.10.10">
    <property type="entry name" value="Ribonuclease Inhibitor"/>
    <property type="match status" value="1"/>
</dbReference>
<keyword evidence="2" id="KW-1185">Reference proteome</keyword>
<dbReference type="InterPro" id="IPR032675">
    <property type="entry name" value="LRR_dom_sf"/>
</dbReference>
<protein>
    <submittedName>
        <fullName evidence="1">Uncharacterized protein</fullName>
    </submittedName>
</protein>
<organism evidence="1 2">
    <name type="scientific">Obba rivulosa</name>
    <dbReference type="NCBI Taxonomy" id="1052685"/>
    <lineage>
        <taxon>Eukaryota</taxon>
        <taxon>Fungi</taxon>
        <taxon>Dikarya</taxon>
        <taxon>Basidiomycota</taxon>
        <taxon>Agaricomycotina</taxon>
        <taxon>Agaricomycetes</taxon>
        <taxon>Polyporales</taxon>
        <taxon>Gelatoporiaceae</taxon>
        <taxon>Obba</taxon>
    </lineage>
</organism>
<proteinExistence type="predicted"/>
<dbReference type="Proteomes" id="UP000250043">
    <property type="component" value="Unassembled WGS sequence"/>
</dbReference>